<reference evidence="1" key="1">
    <citation type="submission" date="2020-11" db="EMBL/GenBank/DDBJ databases">
        <authorList>
            <consortium name="DOE Joint Genome Institute"/>
            <person name="Ahrendt S."/>
            <person name="Riley R."/>
            <person name="Andreopoulos W."/>
            <person name="Labutti K."/>
            <person name="Pangilinan J."/>
            <person name="Ruiz-Duenas F.J."/>
            <person name="Barrasa J.M."/>
            <person name="Sanchez-Garcia M."/>
            <person name="Camarero S."/>
            <person name="Miyauchi S."/>
            <person name="Serrano A."/>
            <person name="Linde D."/>
            <person name="Babiker R."/>
            <person name="Drula E."/>
            <person name="Ayuso-Fernandez I."/>
            <person name="Pacheco R."/>
            <person name="Padilla G."/>
            <person name="Ferreira P."/>
            <person name="Barriuso J."/>
            <person name="Kellner H."/>
            <person name="Castanera R."/>
            <person name="Alfaro M."/>
            <person name="Ramirez L."/>
            <person name="Pisabarro A.G."/>
            <person name="Kuo A."/>
            <person name="Tritt A."/>
            <person name="Lipzen A."/>
            <person name="He G."/>
            <person name="Yan M."/>
            <person name="Ng V."/>
            <person name="Cullen D."/>
            <person name="Martin F."/>
            <person name="Rosso M.-N."/>
            <person name="Henrissat B."/>
            <person name="Hibbett D."/>
            <person name="Martinez A.T."/>
            <person name="Grigoriev I.V."/>
        </authorList>
    </citation>
    <scope>NUCLEOTIDE SEQUENCE</scope>
    <source>
        <strain evidence="1">CBS 506.95</strain>
    </source>
</reference>
<organism evidence="1 2">
    <name type="scientific">Crepidotus variabilis</name>
    <dbReference type="NCBI Taxonomy" id="179855"/>
    <lineage>
        <taxon>Eukaryota</taxon>
        <taxon>Fungi</taxon>
        <taxon>Dikarya</taxon>
        <taxon>Basidiomycota</taxon>
        <taxon>Agaricomycotina</taxon>
        <taxon>Agaricomycetes</taxon>
        <taxon>Agaricomycetidae</taxon>
        <taxon>Agaricales</taxon>
        <taxon>Agaricineae</taxon>
        <taxon>Crepidotaceae</taxon>
        <taxon>Crepidotus</taxon>
    </lineage>
</organism>
<protein>
    <submittedName>
        <fullName evidence="1">Uncharacterized protein</fullName>
    </submittedName>
</protein>
<evidence type="ECO:0000313" key="2">
    <source>
        <dbReference type="Proteomes" id="UP000807306"/>
    </source>
</evidence>
<keyword evidence="2" id="KW-1185">Reference proteome</keyword>
<proteinExistence type="predicted"/>
<evidence type="ECO:0000313" key="1">
    <source>
        <dbReference type="EMBL" id="KAF9531292.1"/>
    </source>
</evidence>
<dbReference type="EMBL" id="MU157836">
    <property type="protein sequence ID" value="KAF9531292.1"/>
    <property type="molecule type" value="Genomic_DNA"/>
</dbReference>
<dbReference type="AlphaFoldDB" id="A0A9P6ELK0"/>
<gene>
    <name evidence="1" type="ORF">CPB83DRAFT_849714</name>
</gene>
<comment type="caution">
    <text evidence="1">The sequence shown here is derived from an EMBL/GenBank/DDBJ whole genome shotgun (WGS) entry which is preliminary data.</text>
</comment>
<dbReference type="Proteomes" id="UP000807306">
    <property type="component" value="Unassembled WGS sequence"/>
</dbReference>
<name>A0A9P6ELK0_9AGAR</name>
<sequence>MCSFAFPPSFNINTIADAFDSVQYLLCVLLTLHQSTAAGVSAPSQWLVAAVTSSLTGVTFHAQAFSSRFLHTQDASAPQFPCPWTSQHCFKETSPSVSASKSSTISGSAQHNLRHHSTSLWTWKTETTQLSEEDAK</sequence>
<accession>A0A9P6ELK0</accession>